<evidence type="ECO:0000313" key="13">
    <source>
        <dbReference type="Proteomes" id="UP000515158"/>
    </source>
</evidence>
<feature type="domain" description="Pep3/Vps18 RING C-terminal" evidence="12">
    <location>
        <begin position="856"/>
        <end position="953"/>
    </location>
</feature>
<dbReference type="CDD" id="cd16462">
    <property type="entry name" value="RING-H2_Pep3p-like"/>
    <property type="match status" value="1"/>
</dbReference>
<dbReference type="GO" id="GO:0006904">
    <property type="term" value="P:vesicle docking involved in exocytosis"/>
    <property type="evidence" value="ECO:0007669"/>
    <property type="project" value="TreeGrafter"/>
</dbReference>
<sequence>MANLFDQYDQPRSKLSSTLPTRPEMSTTGFIHMKLEEEVPMFSKQKVNFAPPESITHLVVSNNLVVLAMANQQLLRLDLKQPDKPEVIDMSKVLTNQLRLTGLYLDPSGEHLLLAAVSRHQGDVHVQPYCQLLYLNRRSTKIKPTSKLKGAEVTSVAWSFTMSSETSTGPILLGTSKGAIFETEIRTDGDRIFAGNSLEQYFKQVFDIGRGSNIPITGIEFHCIPNSDNYFIVVTTLERLYEFGGSAGNVNERPFFQQIFNGYLNKAEQFVSMISKLKYSKLQFYYPSEGKLPTQCAWLVERGLFCGELDLNSGDDKVICQRGLLTYPSSAPISFVLTEFHALLMYSDHVKGVSLLNNDVVFEDGFNEAFGKLINITKDPLKSTIWAFTERAVFKYKVTKEDRNVWQVYIEKGKFDLAKKYCGNNPAFMDQVMVKQAEMFFDDKQYDESAVHYAQTQSSFEEISLKFLQVRQMQALKLFLKKRLELLRPQDKTQITMIVIWVLELFLNQLGELRDQKKEKSVEYINLQKDFDAFLGEKLVMDCIKRNCEKIYSLIASHGDKENLVKLTSINRDFEKVIRHHLYKGDYGEALEVLKSQHQKQLFYEFAPALMQARPKQTISALISQGSALEPVKLLPALIACDLRDPKVVDEAIFYLEFSVHKLHVKDQAIHNYLLMLYAKFQPNGLKKYLISEGDDVSSVHYDPHYALRLCREHKLNEACVRLSALLGLWESAVDLALKENIQQAKDIASQPQCDPELQKKLWLKIAKHVVSEKNDIQQAMEFLQQCPLVKIEDILPFFSDFVTIDHFKDAICTSLQVYNQHIQDLKDEMEEASKSAELIRDEINSFRKRYTVVNSSKTCEECSLQLLLRPFYLFPCGHSFHSDCLLKELEPVLPSGKRNKLHEYQRQLASMTSKDDTVSISSASISARDQLKGDIDAIVASECLYCGEIMIKSIDRPFVEEEEYDQIMKEWK</sequence>
<dbReference type="GO" id="GO:0048284">
    <property type="term" value="P:organelle fusion"/>
    <property type="evidence" value="ECO:0007669"/>
    <property type="project" value="TreeGrafter"/>
</dbReference>
<dbReference type="RefSeq" id="XP_034242055.1">
    <property type="nucleotide sequence ID" value="XM_034386164.1"/>
</dbReference>
<evidence type="ECO:0000313" key="14">
    <source>
        <dbReference type="RefSeq" id="XP_034242055.1"/>
    </source>
</evidence>
<evidence type="ECO:0000256" key="9">
    <source>
        <dbReference type="SAM" id="Coils"/>
    </source>
</evidence>
<dbReference type="GO" id="GO:0008333">
    <property type="term" value="P:endosome to lysosome transport"/>
    <property type="evidence" value="ECO:0007669"/>
    <property type="project" value="TreeGrafter"/>
</dbReference>
<evidence type="ECO:0000256" key="1">
    <source>
        <dbReference type="ARBA" id="ARBA00004492"/>
    </source>
</evidence>
<evidence type="ECO:0000259" key="12">
    <source>
        <dbReference type="Pfam" id="PF26148"/>
    </source>
</evidence>
<feature type="domain" description="Pep3/Vps18 beta-propeller" evidence="11">
    <location>
        <begin position="40"/>
        <end position="398"/>
    </location>
</feature>
<evidence type="ECO:0000256" key="8">
    <source>
        <dbReference type="PROSITE-ProRule" id="PRU01006"/>
    </source>
</evidence>
<dbReference type="AlphaFoldDB" id="A0A6P8YWW5"/>
<dbReference type="GO" id="GO:0030897">
    <property type="term" value="C:HOPS complex"/>
    <property type="evidence" value="ECO:0007669"/>
    <property type="project" value="TreeGrafter"/>
</dbReference>
<evidence type="ECO:0000256" key="2">
    <source>
        <dbReference type="ARBA" id="ARBA00010454"/>
    </source>
</evidence>
<evidence type="ECO:0000256" key="5">
    <source>
        <dbReference type="ARBA" id="ARBA00022771"/>
    </source>
</evidence>
<gene>
    <name evidence="14 15" type="primary">LOC117645767</name>
</gene>
<evidence type="ECO:0000256" key="4">
    <source>
        <dbReference type="ARBA" id="ARBA00022723"/>
    </source>
</evidence>
<evidence type="ECO:0000256" key="3">
    <source>
        <dbReference type="ARBA" id="ARBA00017338"/>
    </source>
</evidence>
<keyword evidence="4" id="KW-0479">Metal-binding</keyword>
<dbReference type="GO" id="GO:0007040">
    <property type="term" value="P:lysosome organization"/>
    <property type="evidence" value="ECO:0007669"/>
    <property type="project" value="TreeGrafter"/>
</dbReference>
<dbReference type="Proteomes" id="UP000515158">
    <property type="component" value="Unplaced"/>
</dbReference>
<reference evidence="14 15" key="1">
    <citation type="submission" date="2025-04" db="UniProtKB">
        <authorList>
            <consortium name="RefSeq"/>
        </authorList>
    </citation>
    <scope>IDENTIFICATION</scope>
    <source>
        <tissue evidence="14 15">Total insect</tissue>
    </source>
</reference>
<evidence type="ECO:0000313" key="15">
    <source>
        <dbReference type="RefSeq" id="XP_034242056.1"/>
    </source>
</evidence>
<dbReference type="OrthoDB" id="1845386at2759"/>
<dbReference type="Pfam" id="PF26148">
    <property type="entry name" value="VPS18_RING_C"/>
    <property type="match status" value="1"/>
</dbReference>
<keyword evidence="7" id="KW-0472">Membrane</keyword>
<dbReference type="GO" id="GO:0008270">
    <property type="term" value="F:zinc ion binding"/>
    <property type="evidence" value="ECO:0007669"/>
    <property type="project" value="UniProtKB-KW"/>
</dbReference>
<dbReference type="InterPro" id="IPR000547">
    <property type="entry name" value="Clathrin_H-chain/VPS_repeat"/>
</dbReference>
<evidence type="ECO:0000256" key="6">
    <source>
        <dbReference type="ARBA" id="ARBA00022833"/>
    </source>
</evidence>
<name>A0A6P8YWW5_THRPL</name>
<keyword evidence="5" id="KW-0863">Zinc-finger</keyword>
<dbReference type="GeneID" id="117645767"/>
<dbReference type="KEGG" id="tpal:117645767"/>
<proteinExistence type="inferred from homology"/>
<dbReference type="GO" id="GO:0030674">
    <property type="term" value="F:protein-macromolecule adaptor activity"/>
    <property type="evidence" value="ECO:0007669"/>
    <property type="project" value="TreeGrafter"/>
</dbReference>
<dbReference type="PANTHER" id="PTHR23323:SF26">
    <property type="entry name" value="VACUOLAR PROTEIN SORTING-ASSOCIATED PROTEIN 18 HOMOLOG"/>
    <property type="match status" value="1"/>
</dbReference>
<accession>A0A6P8YWW5</accession>
<dbReference type="PROSITE" id="PS50236">
    <property type="entry name" value="CHCR"/>
    <property type="match status" value="1"/>
</dbReference>
<dbReference type="InterPro" id="IPR058919">
    <property type="entry name" value="Pep3/Vps18_RING_C"/>
</dbReference>
<dbReference type="GO" id="GO:0007032">
    <property type="term" value="P:endosome organization"/>
    <property type="evidence" value="ECO:0007669"/>
    <property type="project" value="TreeGrafter"/>
</dbReference>
<feature type="coiled-coil region" evidence="9">
    <location>
        <begin position="816"/>
        <end position="850"/>
    </location>
</feature>
<evidence type="ECO:0000256" key="10">
    <source>
        <dbReference type="SAM" id="MobiDB-lite"/>
    </source>
</evidence>
<feature type="compositionally biased region" description="Polar residues" evidence="10">
    <location>
        <begin position="13"/>
        <end position="25"/>
    </location>
</feature>
<dbReference type="Pfam" id="PF05131">
    <property type="entry name" value="Pep3_Vps18"/>
    <property type="match status" value="1"/>
</dbReference>
<keyword evidence="13" id="KW-1185">Reference proteome</keyword>
<keyword evidence="6" id="KW-0862">Zinc</keyword>
<protein>
    <recommendedName>
        <fullName evidence="3">Vacuolar protein sorting-associated protein 18 homolog</fullName>
    </recommendedName>
</protein>
<organism evidence="14">
    <name type="scientific">Thrips palmi</name>
    <name type="common">Melon thrips</name>
    <dbReference type="NCBI Taxonomy" id="161013"/>
    <lineage>
        <taxon>Eukaryota</taxon>
        <taxon>Metazoa</taxon>
        <taxon>Ecdysozoa</taxon>
        <taxon>Arthropoda</taxon>
        <taxon>Hexapoda</taxon>
        <taxon>Insecta</taxon>
        <taxon>Pterygota</taxon>
        <taxon>Neoptera</taxon>
        <taxon>Paraneoptera</taxon>
        <taxon>Thysanoptera</taxon>
        <taxon>Terebrantia</taxon>
        <taxon>Thripoidea</taxon>
        <taxon>Thripidae</taxon>
        <taxon>Thrips</taxon>
    </lineage>
</organism>
<dbReference type="GO" id="GO:0031902">
    <property type="term" value="C:late endosome membrane"/>
    <property type="evidence" value="ECO:0007669"/>
    <property type="project" value="UniProtKB-SubCell"/>
</dbReference>
<comment type="similarity">
    <text evidence="2">Belongs to the VPS18 family.</text>
</comment>
<feature type="region of interest" description="Disordered" evidence="10">
    <location>
        <begin position="1"/>
        <end position="25"/>
    </location>
</feature>
<evidence type="ECO:0000256" key="7">
    <source>
        <dbReference type="ARBA" id="ARBA00023136"/>
    </source>
</evidence>
<feature type="repeat" description="CHCR" evidence="8">
    <location>
        <begin position="622"/>
        <end position="779"/>
    </location>
</feature>
<dbReference type="InterPro" id="IPR007810">
    <property type="entry name" value="Pep3/Vps18_beta-prop"/>
</dbReference>
<evidence type="ECO:0000259" key="11">
    <source>
        <dbReference type="Pfam" id="PF05131"/>
    </source>
</evidence>
<dbReference type="GO" id="GO:0006886">
    <property type="term" value="P:intracellular protein transport"/>
    <property type="evidence" value="ECO:0007669"/>
    <property type="project" value="UniProtKB-UniRule"/>
</dbReference>
<dbReference type="CTD" id="31118"/>
<dbReference type="RefSeq" id="XP_034242056.1">
    <property type="nucleotide sequence ID" value="XM_034386165.1"/>
</dbReference>
<dbReference type="PANTHER" id="PTHR23323">
    <property type="entry name" value="VACUOLAR PROTEIN SORTING-ASSOCIATED PROTEIN"/>
    <property type="match status" value="1"/>
</dbReference>
<keyword evidence="9" id="KW-0175">Coiled coil</keyword>
<comment type="subcellular location">
    <subcellularLocation>
        <location evidence="1">Late endosome membrane</location>
        <topology evidence="1">Peripheral membrane protein</topology>
        <orientation evidence="1">Cytoplasmic side</orientation>
    </subcellularLocation>
</comment>